<dbReference type="OrthoDB" id="366390at2759"/>
<feature type="repeat" description="ANK" evidence="3">
    <location>
        <begin position="62"/>
        <end position="94"/>
    </location>
</feature>
<dbReference type="InterPro" id="IPR036770">
    <property type="entry name" value="Ankyrin_rpt-contain_sf"/>
</dbReference>
<evidence type="ECO:0000259" key="5">
    <source>
        <dbReference type="PROSITE" id="PS50225"/>
    </source>
</evidence>
<dbReference type="PANTHER" id="PTHR24171">
    <property type="entry name" value="ANKYRIN REPEAT DOMAIN-CONTAINING PROTEIN 39-RELATED"/>
    <property type="match status" value="1"/>
</dbReference>
<dbReference type="SUPFAM" id="SSF48403">
    <property type="entry name" value="Ankyrin repeat"/>
    <property type="match status" value="1"/>
</dbReference>
<name>A0A2T7PLN8_POMCA</name>
<dbReference type="Gene3D" id="1.10.750.20">
    <property type="entry name" value="SOCS box"/>
    <property type="match status" value="1"/>
</dbReference>
<dbReference type="InterPro" id="IPR001496">
    <property type="entry name" value="SOCS_box"/>
</dbReference>
<feature type="compositionally biased region" description="Polar residues" evidence="4">
    <location>
        <begin position="8"/>
        <end position="20"/>
    </location>
</feature>
<dbReference type="SMART" id="SM00969">
    <property type="entry name" value="SOCS_box"/>
    <property type="match status" value="1"/>
</dbReference>
<feature type="repeat" description="ANK" evidence="3">
    <location>
        <begin position="211"/>
        <end position="245"/>
    </location>
</feature>
<evidence type="ECO:0000256" key="3">
    <source>
        <dbReference type="PROSITE-ProRule" id="PRU00023"/>
    </source>
</evidence>
<accession>A0A2T7PLN8</accession>
<keyword evidence="1" id="KW-0677">Repeat</keyword>
<dbReference type="PRINTS" id="PR01415">
    <property type="entry name" value="ANKYRIN"/>
</dbReference>
<evidence type="ECO:0000313" key="6">
    <source>
        <dbReference type="EMBL" id="PVD34314.1"/>
    </source>
</evidence>
<gene>
    <name evidence="6" type="ORF">C0Q70_05585</name>
</gene>
<dbReference type="Proteomes" id="UP000245119">
    <property type="component" value="Linkage Group LG3"/>
</dbReference>
<organism evidence="6 7">
    <name type="scientific">Pomacea canaliculata</name>
    <name type="common">Golden apple snail</name>
    <dbReference type="NCBI Taxonomy" id="400727"/>
    <lineage>
        <taxon>Eukaryota</taxon>
        <taxon>Metazoa</taxon>
        <taxon>Spiralia</taxon>
        <taxon>Lophotrochozoa</taxon>
        <taxon>Mollusca</taxon>
        <taxon>Gastropoda</taxon>
        <taxon>Caenogastropoda</taxon>
        <taxon>Architaenioglossa</taxon>
        <taxon>Ampullarioidea</taxon>
        <taxon>Ampullariidae</taxon>
        <taxon>Pomacea</taxon>
    </lineage>
</organism>
<dbReference type="InterPro" id="IPR036036">
    <property type="entry name" value="SOCS_box-like_dom_sf"/>
</dbReference>
<dbReference type="Pfam" id="PF07525">
    <property type="entry name" value="SOCS_box"/>
    <property type="match status" value="1"/>
</dbReference>
<feature type="region of interest" description="Disordered" evidence="4">
    <location>
        <begin position="1"/>
        <end position="24"/>
    </location>
</feature>
<dbReference type="PROSITE" id="PS50297">
    <property type="entry name" value="ANK_REP_REGION"/>
    <property type="match status" value="2"/>
</dbReference>
<comment type="caution">
    <text evidence="6">The sequence shown here is derived from an EMBL/GenBank/DDBJ whole genome shotgun (WGS) entry which is preliminary data.</text>
</comment>
<dbReference type="InterPro" id="IPR002110">
    <property type="entry name" value="Ankyrin_rpt"/>
</dbReference>
<evidence type="ECO:0000256" key="1">
    <source>
        <dbReference type="ARBA" id="ARBA00022737"/>
    </source>
</evidence>
<dbReference type="PROSITE" id="PS50225">
    <property type="entry name" value="SOCS"/>
    <property type="match status" value="1"/>
</dbReference>
<proteinExistence type="predicted"/>
<dbReference type="STRING" id="400727.A0A2T7PLN8"/>
<dbReference type="EMBL" id="PZQS01000003">
    <property type="protein sequence ID" value="PVD34314.1"/>
    <property type="molecule type" value="Genomic_DNA"/>
</dbReference>
<evidence type="ECO:0000256" key="2">
    <source>
        <dbReference type="ARBA" id="ARBA00023043"/>
    </source>
</evidence>
<sequence length="399" mass="43473">MWRDRQSRSIQLESSSTEASMAQEDTEQWLKELMAVIKAGHTQRVGELLAAGFDINRVEEDERMSPLSLACQSGNVEIAKMLLEHGADVNVPGPDGQMALHHLCSAEEWKPELAELGELLIAHGASLDAADNTGATPVLKACEVESHRLVQALCSAGCDVNIPTVNGDSPIQAGADPKEATLLPAAVQFGAVGIVKEFLQLGMDVNRLDDNQRTPLGCACTSASSSLSLVQLLLEHGADVNKGGGWRKHKPLIFAYVHNSVDKIRLLLSYGAKITAEEMSELVSLSLSKSILGNPEVIGPTSKELLSWRLLLKAGSRPLVQGTLATKVHQLSMCSSYSQISPWIHTLLNPLLSLKDICRITVRRHLPISIDSSIEQLPLPRSLKNFLMFKEFSIQEREL</sequence>
<dbReference type="Gene3D" id="1.25.40.20">
    <property type="entry name" value="Ankyrin repeat-containing domain"/>
    <property type="match status" value="2"/>
</dbReference>
<dbReference type="SUPFAM" id="SSF158235">
    <property type="entry name" value="SOCS box-like"/>
    <property type="match status" value="1"/>
</dbReference>
<dbReference type="CDD" id="cd03587">
    <property type="entry name" value="SOCS"/>
    <property type="match status" value="1"/>
</dbReference>
<dbReference type="Pfam" id="PF12796">
    <property type="entry name" value="Ank_2"/>
    <property type="match status" value="2"/>
</dbReference>
<evidence type="ECO:0000313" key="7">
    <source>
        <dbReference type="Proteomes" id="UP000245119"/>
    </source>
</evidence>
<dbReference type="GO" id="GO:0035556">
    <property type="term" value="P:intracellular signal transduction"/>
    <property type="evidence" value="ECO:0007669"/>
    <property type="project" value="InterPro"/>
</dbReference>
<dbReference type="SMART" id="SM00248">
    <property type="entry name" value="ANK"/>
    <property type="match status" value="7"/>
</dbReference>
<dbReference type="PROSITE" id="PS50088">
    <property type="entry name" value="ANK_REPEAT"/>
    <property type="match status" value="2"/>
</dbReference>
<keyword evidence="7" id="KW-1185">Reference proteome</keyword>
<dbReference type="AlphaFoldDB" id="A0A2T7PLN8"/>
<evidence type="ECO:0000256" key="4">
    <source>
        <dbReference type="SAM" id="MobiDB-lite"/>
    </source>
</evidence>
<dbReference type="FunFam" id="1.10.750.20:FF:000001">
    <property type="entry name" value="Ankyrin repeat and SOCS box containing 1"/>
    <property type="match status" value="1"/>
</dbReference>
<keyword evidence="2 3" id="KW-0040">ANK repeat</keyword>
<reference evidence="6 7" key="1">
    <citation type="submission" date="2018-04" db="EMBL/GenBank/DDBJ databases">
        <title>The genome of golden apple snail Pomacea canaliculata provides insight into stress tolerance and invasive adaptation.</title>
        <authorList>
            <person name="Liu C."/>
            <person name="Liu B."/>
            <person name="Ren Y."/>
            <person name="Zhang Y."/>
            <person name="Wang H."/>
            <person name="Li S."/>
            <person name="Jiang F."/>
            <person name="Yin L."/>
            <person name="Zhang G."/>
            <person name="Qian W."/>
            <person name="Fan W."/>
        </authorList>
    </citation>
    <scope>NUCLEOTIDE SEQUENCE [LARGE SCALE GENOMIC DNA]</scope>
    <source>
        <strain evidence="6">SZHN2017</strain>
        <tissue evidence="6">Muscle</tissue>
    </source>
</reference>
<protein>
    <recommendedName>
        <fullName evidence="5">SOCS box domain-containing protein</fullName>
    </recommendedName>
</protein>
<feature type="domain" description="SOCS box" evidence="5">
    <location>
        <begin position="353"/>
        <end position="393"/>
    </location>
</feature>